<dbReference type="EMBL" id="BPLR01007466">
    <property type="protein sequence ID" value="GIY17104.1"/>
    <property type="molecule type" value="Genomic_DNA"/>
</dbReference>
<dbReference type="AlphaFoldDB" id="A0AAV4R630"/>
<evidence type="ECO:0000313" key="1">
    <source>
        <dbReference type="EMBL" id="GIY17104.1"/>
    </source>
</evidence>
<comment type="caution">
    <text evidence="1">The sequence shown here is derived from an EMBL/GenBank/DDBJ whole genome shotgun (WGS) entry which is preliminary data.</text>
</comment>
<dbReference type="Proteomes" id="UP001054945">
    <property type="component" value="Unassembled WGS sequence"/>
</dbReference>
<gene>
    <name evidence="1" type="ORF">CEXT_20401</name>
</gene>
<proteinExistence type="predicted"/>
<organism evidence="1 2">
    <name type="scientific">Caerostris extrusa</name>
    <name type="common">Bark spider</name>
    <name type="synonym">Caerostris bankana</name>
    <dbReference type="NCBI Taxonomy" id="172846"/>
    <lineage>
        <taxon>Eukaryota</taxon>
        <taxon>Metazoa</taxon>
        <taxon>Ecdysozoa</taxon>
        <taxon>Arthropoda</taxon>
        <taxon>Chelicerata</taxon>
        <taxon>Arachnida</taxon>
        <taxon>Araneae</taxon>
        <taxon>Araneomorphae</taxon>
        <taxon>Entelegynae</taxon>
        <taxon>Araneoidea</taxon>
        <taxon>Araneidae</taxon>
        <taxon>Caerostris</taxon>
    </lineage>
</organism>
<keyword evidence="2" id="KW-1185">Reference proteome</keyword>
<accession>A0AAV4R630</accession>
<reference evidence="1 2" key="1">
    <citation type="submission" date="2021-06" db="EMBL/GenBank/DDBJ databases">
        <title>Caerostris extrusa draft genome.</title>
        <authorList>
            <person name="Kono N."/>
            <person name="Arakawa K."/>
        </authorList>
    </citation>
    <scope>NUCLEOTIDE SEQUENCE [LARGE SCALE GENOMIC DNA]</scope>
</reference>
<evidence type="ECO:0000313" key="2">
    <source>
        <dbReference type="Proteomes" id="UP001054945"/>
    </source>
</evidence>
<protein>
    <submittedName>
        <fullName evidence="1">Uncharacterized protein</fullName>
    </submittedName>
</protein>
<sequence length="77" mass="9142">MERRAPKAAFKNILFPIAFQFIMEPLPIHWGNTSQFKERDRSHFYRRFVGRNRRIWGPSFTRDLLSPGNTEAVDFDG</sequence>
<name>A0AAV4R630_CAEEX</name>